<feature type="chain" id="PRO_5020957205" evidence="1">
    <location>
        <begin position="16"/>
        <end position="229"/>
    </location>
</feature>
<organism evidence="2 3">
    <name type="scientific">Alternaria tenuissima</name>
    <dbReference type="NCBI Taxonomy" id="119927"/>
    <lineage>
        <taxon>Eukaryota</taxon>
        <taxon>Fungi</taxon>
        <taxon>Dikarya</taxon>
        <taxon>Ascomycota</taxon>
        <taxon>Pezizomycotina</taxon>
        <taxon>Dothideomycetes</taxon>
        <taxon>Pleosporomycetidae</taxon>
        <taxon>Pleosporales</taxon>
        <taxon>Pleosporineae</taxon>
        <taxon>Pleosporaceae</taxon>
        <taxon>Alternaria</taxon>
        <taxon>Alternaria sect. Alternaria</taxon>
        <taxon>Alternaria alternata complex</taxon>
    </lineage>
</organism>
<reference evidence="3" key="1">
    <citation type="journal article" date="2019" name="bioRxiv">
        <title>Genomics, evolutionary history and diagnostics of the Alternaria alternata species group including apple and Asian pear pathotypes.</title>
        <authorList>
            <person name="Armitage A.D."/>
            <person name="Cockerton H.M."/>
            <person name="Sreenivasaprasad S."/>
            <person name="Woodhall J.W."/>
            <person name="Lane C.R."/>
            <person name="Harrison R.J."/>
            <person name="Clarkson J.P."/>
        </authorList>
    </citation>
    <scope>NUCLEOTIDE SEQUENCE [LARGE SCALE GENOMIC DNA]</scope>
    <source>
        <strain evidence="3">FERA 1082</strain>
    </source>
</reference>
<evidence type="ECO:0000256" key="1">
    <source>
        <dbReference type="SAM" id="SignalP"/>
    </source>
</evidence>
<keyword evidence="1" id="KW-0732">Signal</keyword>
<comment type="caution">
    <text evidence="2">The sequence shown here is derived from an EMBL/GenBank/DDBJ whole genome shotgun (WGS) entry which is preliminary data.</text>
</comment>
<dbReference type="AlphaFoldDB" id="A0A4Q4M7C7"/>
<name>A0A4Q4M7C7_9PLEO</name>
<sequence>MKILGFFYALSSVLGLTFTAVPTGCTKEGLYCLDSSGANSDVFRILTCKNGNTQVVSECLAKETCIDNPTPHCTPESSPRKPSLVSSKPVPNSYIWSTTTSDTMLPTPPVFPQVPSTVDNPSASRTITNQLAARQTQSPFRILIFPETSIRGKGTSFDVDRCIRHSEIPWPIRSLVVERYFECMFWDGDDCSDRTGPRRKEGSATDRKMIGDVKFGFEIESLRCHAVPG</sequence>
<dbReference type="Proteomes" id="UP000292402">
    <property type="component" value="Unassembled WGS sequence"/>
</dbReference>
<proteinExistence type="predicted"/>
<feature type="signal peptide" evidence="1">
    <location>
        <begin position="1"/>
        <end position="15"/>
    </location>
</feature>
<accession>A0A4Q4M7C7</accession>
<gene>
    <name evidence="2" type="ORF">AA0114_g9301</name>
</gene>
<dbReference type="EMBL" id="PDXA01000036">
    <property type="protein sequence ID" value="RYN45083.1"/>
    <property type="molecule type" value="Genomic_DNA"/>
</dbReference>
<protein>
    <submittedName>
        <fullName evidence="2">Uncharacterized protein</fullName>
    </submittedName>
</protein>
<evidence type="ECO:0000313" key="3">
    <source>
        <dbReference type="Proteomes" id="UP000292402"/>
    </source>
</evidence>
<evidence type="ECO:0000313" key="2">
    <source>
        <dbReference type="EMBL" id="RYN45083.1"/>
    </source>
</evidence>